<evidence type="ECO:0000313" key="24">
    <source>
        <dbReference type="EMBL" id="KAK0601723.1"/>
    </source>
</evidence>
<dbReference type="Pfam" id="PF08263">
    <property type="entry name" value="LRRNT_2"/>
    <property type="match status" value="1"/>
</dbReference>
<keyword evidence="11" id="KW-0677">Repeat</keyword>
<dbReference type="InterPro" id="IPR001611">
    <property type="entry name" value="Leu-rich_rpt"/>
</dbReference>
<keyword evidence="9 22" id="KW-0812">Transmembrane</keyword>
<evidence type="ECO:0000256" key="1">
    <source>
        <dbReference type="ARBA" id="ARBA00004479"/>
    </source>
</evidence>
<dbReference type="GO" id="GO:0016020">
    <property type="term" value="C:membrane"/>
    <property type="evidence" value="ECO:0007669"/>
    <property type="project" value="UniProtKB-SubCell"/>
</dbReference>
<evidence type="ECO:0000256" key="22">
    <source>
        <dbReference type="SAM" id="Phobius"/>
    </source>
</evidence>
<organism evidence="24 25">
    <name type="scientific">Acer saccharum</name>
    <name type="common">Sugar maple</name>
    <dbReference type="NCBI Taxonomy" id="4024"/>
    <lineage>
        <taxon>Eukaryota</taxon>
        <taxon>Viridiplantae</taxon>
        <taxon>Streptophyta</taxon>
        <taxon>Embryophyta</taxon>
        <taxon>Tracheophyta</taxon>
        <taxon>Spermatophyta</taxon>
        <taxon>Magnoliopsida</taxon>
        <taxon>eudicotyledons</taxon>
        <taxon>Gunneridae</taxon>
        <taxon>Pentapetalae</taxon>
        <taxon>rosids</taxon>
        <taxon>malvids</taxon>
        <taxon>Sapindales</taxon>
        <taxon>Sapindaceae</taxon>
        <taxon>Hippocastanoideae</taxon>
        <taxon>Acereae</taxon>
        <taxon>Acer</taxon>
    </lineage>
</organism>
<protein>
    <recommendedName>
        <fullName evidence="4">non-specific serine/threonine protein kinase</fullName>
        <ecNumber evidence="4">2.7.11.1</ecNumber>
    </recommendedName>
</protein>
<dbReference type="GO" id="GO:0005524">
    <property type="term" value="F:ATP binding"/>
    <property type="evidence" value="ECO:0007669"/>
    <property type="project" value="UniProtKB-KW"/>
</dbReference>
<dbReference type="Pfam" id="PF13855">
    <property type="entry name" value="LRR_8"/>
    <property type="match status" value="1"/>
</dbReference>
<keyword evidence="13" id="KW-0418">Kinase</keyword>
<evidence type="ECO:0000256" key="6">
    <source>
        <dbReference type="ARBA" id="ARBA00022553"/>
    </source>
</evidence>
<dbReference type="InterPro" id="IPR051716">
    <property type="entry name" value="Plant_RL_S/T_kinase"/>
</dbReference>
<dbReference type="Pfam" id="PF00560">
    <property type="entry name" value="LRR_1"/>
    <property type="match status" value="5"/>
</dbReference>
<evidence type="ECO:0000256" key="8">
    <source>
        <dbReference type="ARBA" id="ARBA00022679"/>
    </source>
</evidence>
<dbReference type="FunFam" id="3.80.10.10:FF:000095">
    <property type="entry name" value="LRR receptor-like serine/threonine-protein kinase GSO1"/>
    <property type="match status" value="1"/>
</dbReference>
<keyword evidence="25" id="KW-1185">Reference proteome</keyword>
<keyword evidence="6" id="KW-0597">Phosphoprotein</keyword>
<evidence type="ECO:0000256" key="4">
    <source>
        <dbReference type="ARBA" id="ARBA00012513"/>
    </source>
</evidence>
<evidence type="ECO:0000256" key="3">
    <source>
        <dbReference type="ARBA" id="ARBA00009903"/>
    </source>
</evidence>
<comment type="caution">
    <text evidence="24">The sequence shown here is derived from an EMBL/GenBank/DDBJ whole genome shotgun (WGS) entry which is preliminary data.</text>
</comment>
<keyword evidence="8" id="KW-0808">Transferase</keyword>
<evidence type="ECO:0000256" key="18">
    <source>
        <dbReference type="ARBA" id="ARBA00023180"/>
    </source>
</evidence>
<evidence type="ECO:0000313" key="25">
    <source>
        <dbReference type="Proteomes" id="UP001168877"/>
    </source>
</evidence>
<dbReference type="SUPFAM" id="SSF52058">
    <property type="entry name" value="L domain-like"/>
    <property type="match status" value="1"/>
</dbReference>
<keyword evidence="16 22" id="KW-0472">Membrane</keyword>
<dbReference type="SMART" id="SM00220">
    <property type="entry name" value="S_TKc"/>
    <property type="match status" value="2"/>
</dbReference>
<evidence type="ECO:0000256" key="17">
    <source>
        <dbReference type="ARBA" id="ARBA00023170"/>
    </source>
</evidence>
<keyword evidence="17" id="KW-0675">Receptor</keyword>
<comment type="catalytic activity">
    <reaction evidence="19">
        <text>L-threonyl-[protein] + ATP = O-phospho-L-threonyl-[protein] + ADP + H(+)</text>
        <dbReference type="Rhea" id="RHEA:46608"/>
        <dbReference type="Rhea" id="RHEA-COMP:11060"/>
        <dbReference type="Rhea" id="RHEA-COMP:11605"/>
        <dbReference type="ChEBI" id="CHEBI:15378"/>
        <dbReference type="ChEBI" id="CHEBI:30013"/>
        <dbReference type="ChEBI" id="CHEBI:30616"/>
        <dbReference type="ChEBI" id="CHEBI:61977"/>
        <dbReference type="ChEBI" id="CHEBI:456216"/>
        <dbReference type="EC" id="2.7.11.1"/>
    </reaction>
</comment>
<dbReference type="PANTHER" id="PTHR48053">
    <property type="entry name" value="LEUCINE RICH REPEAT FAMILY PROTEIN, EXPRESSED"/>
    <property type="match status" value="1"/>
</dbReference>
<dbReference type="Gene3D" id="1.10.510.10">
    <property type="entry name" value="Transferase(Phosphotransferase) domain 1"/>
    <property type="match status" value="2"/>
</dbReference>
<comment type="catalytic activity">
    <reaction evidence="20">
        <text>L-seryl-[protein] + ATP = O-phospho-L-seryl-[protein] + ADP + H(+)</text>
        <dbReference type="Rhea" id="RHEA:17989"/>
        <dbReference type="Rhea" id="RHEA-COMP:9863"/>
        <dbReference type="Rhea" id="RHEA-COMP:11604"/>
        <dbReference type="ChEBI" id="CHEBI:15378"/>
        <dbReference type="ChEBI" id="CHEBI:29999"/>
        <dbReference type="ChEBI" id="CHEBI:30616"/>
        <dbReference type="ChEBI" id="CHEBI:83421"/>
        <dbReference type="ChEBI" id="CHEBI:456216"/>
        <dbReference type="EC" id="2.7.11.1"/>
    </reaction>
</comment>
<evidence type="ECO:0000259" key="23">
    <source>
        <dbReference type="PROSITE" id="PS50011"/>
    </source>
</evidence>
<feature type="transmembrane region" description="Helical" evidence="22">
    <location>
        <begin position="1356"/>
        <end position="1378"/>
    </location>
</feature>
<dbReference type="FunFam" id="1.10.510.10:FF:000365">
    <property type="entry name" value="Leucine-rich repeat receptor-like serine/threonine-protein kinase At1g17230"/>
    <property type="match status" value="1"/>
</dbReference>
<feature type="compositionally biased region" description="Polar residues" evidence="21">
    <location>
        <begin position="1707"/>
        <end position="1723"/>
    </location>
</feature>
<dbReference type="InterPro" id="IPR003591">
    <property type="entry name" value="Leu-rich_rpt_typical-subtyp"/>
</dbReference>
<feature type="domain" description="Protein kinase" evidence="23">
    <location>
        <begin position="1420"/>
        <end position="1700"/>
    </location>
</feature>
<dbReference type="PROSITE" id="PS00108">
    <property type="entry name" value="PROTEIN_KINASE_ST"/>
    <property type="match status" value="2"/>
</dbReference>
<dbReference type="InterPro" id="IPR055414">
    <property type="entry name" value="LRR_R13L4/SHOC2-like"/>
</dbReference>
<comment type="similarity">
    <text evidence="3">Belongs to the protein kinase superfamily. AGC Ser/Thr protein kinase family.</text>
</comment>
<comment type="subcellular location">
    <subcellularLocation>
        <location evidence="1">Membrane</location>
        <topology evidence="1">Single-pass type I membrane protein</topology>
    </subcellularLocation>
</comment>
<feature type="region of interest" description="Disordered" evidence="21">
    <location>
        <begin position="527"/>
        <end position="556"/>
    </location>
</feature>
<evidence type="ECO:0000256" key="13">
    <source>
        <dbReference type="ARBA" id="ARBA00022777"/>
    </source>
</evidence>
<keyword evidence="12" id="KW-0547">Nucleotide-binding</keyword>
<keyword evidence="14" id="KW-0067">ATP-binding</keyword>
<dbReference type="InterPro" id="IPR000719">
    <property type="entry name" value="Prot_kinase_dom"/>
</dbReference>
<evidence type="ECO:0000256" key="19">
    <source>
        <dbReference type="ARBA" id="ARBA00047899"/>
    </source>
</evidence>
<reference evidence="24" key="2">
    <citation type="submission" date="2023-06" db="EMBL/GenBank/DDBJ databases">
        <authorList>
            <person name="Swenson N.G."/>
            <person name="Wegrzyn J.L."/>
            <person name="Mcevoy S.L."/>
        </authorList>
    </citation>
    <scope>NUCLEOTIDE SEQUENCE</scope>
    <source>
        <strain evidence="24">NS2018</strain>
        <tissue evidence="24">Leaf</tissue>
    </source>
</reference>
<evidence type="ECO:0000256" key="21">
    <source>
        <dbReference type="SAM" id="MobiDB-lite"/>
    </source>
</evidence>
<dbReference type="InterPro" id="IPR013210">
    <property type="entry name" value="LRR_N_plant-typ"/>
</dbReference>
<dbReference type="Gene3D" id="3.80.10.10">
    <property type="entry name" value="Ribonuclease Inhibitor"/>
    <property type="match status" value="6"/>
</dbReference>
<keyword evidence="10" id="KW-0732">Signal</keyword>
<dbReference type="FunFam" id="3.30.200.20:FF:000219">
    <property type="entry name" value="Leucine-rich repeat receptor-like serine/threonine-protein kinase"/>
    <property type="match status" value="1"/>
</dbReference>
<gene>
    <name evidence="24" type="ORF">LWI29_026870</name>
</gene>
<dbReference type="FunFam" id="3.80.10.10:FF:000177">
    <property type="entry name" value="Leucine-rich repeat receptor-like serine/threonine-protein kinase At1g17230"/>
    <property type="match status" value="1"/>
</dbReference>
<comment type="similarity">
    <text evidence="2">Belongs to the protein kinase superfamily. Ser/Thr protein kinase family.</text>
</comment>
<feature type="region of interest" description="Disordered" evidence="21">
    <location>
        <begin position="1703"/>
        <end position="1723"/>
    </location>
</feature>
<dbReference type="InterPro" id="IPR032675">
    <property type="entry name" value="LRR_dom_sf"/>
</dbReference>
<evidence type="ECO:0000256" key="15">
    <source>
        <dbReference type="ARBA" id="ARBA00022989"/>
    </source>
</evidence>
<evidence type="ECO:0000256" key="20">
    <source>
        <dbReference type="ARBA" id="ARBA00048679"/>
    </source>
</evidence>
<evidence type="ECO:0000256" key="5">
    <source>
        <dbReference type="ARBA" id="ARBA00022527"/>
    </source>
</evidence>
<evidence type="ECO:0000256" key="9">
    <source>
        <dbReference type="ARBA" id="ARBA00022692"/>
    </source>
</evidence>
<dbReference type="GO" id="GO:0004674">
    <property type="term" value="F:protein serine/threonine kinase activity"/>
    <property type="evidence" value="ECO:0007669"/>
    <property type="project" value="UniProtKB-KW"/>
</dbReference>
<keyword evidence="7" id="KW-0433">Leucine-rich repeat</keyword>
<evidence type="ECO:0000256" key="10">
    <source>
        <dbReference type="ARBA" id="ARBA00022729"/>
    </source>
</evidence>
<dbReference type="FunFam" id="3.80.10.10:FF:000129">
    <property type="entry name" value="Leucine-rich repeat receptor-like kinase"/>
    <property type="match status" value="1"/>
</dbReference>
<evidence type="ECO:0000256" key="7">
    <source>
        <dbReference type="ARBA" id="ARBA00022614"/>
    </source>
</evidence>
<dbReference type="InterPro" id="IPR008271">
    <property type="entry name" value="Ser/Thr_kinase_AS"/>
</dbReference>
<evidence type="ECO:0000256" key="14">
    <source>
        <dbReference type="ARBA" id="ARBA00022840"/>
    </source>
</evidence>
<sequence>MMVMDDDTDLEFSFTSTTTTDRTFTTSSSARSSLTLSFNESLLLSTTTTAPATTLHHRKWDPHWSAIKAATDGNLHLSHLKLVRHLGTGNLGRVFLCHLRDCNSATFALKVIDKDSLTPKKLSHVQMEAEILSMLDHPYLPTLYARLDVSHYTCLLIDYCPNGDLHALLRKQPSNRGLPLHAVRFFAAEVLVALEYLHALGVVYRDLKPENILLREDGHIMLSDFDLCFKADVVPTLQNNRVLRSHKKTRPTRNRFGCFRSVNRREPDEEELTEFVAEPVTALSKSCVGTHEYLAPELVSGNGHGNGVDWWAFGILIYELLYGVTPFKGGSKESTLRNIASSKQVRCHVVEREEEGAAEARDLIEKLLVKDPRERLGCARGATDIKRHPFFDGIKWPLIRNYKPPEDMDSLAIQMANFNEGMVLFALRASRVTEDQIREDKEIRLKEGDLGDEMKRKLQQTQTTYERLLNGFMEASQDRFSKLENSVKRIEGHIGRITDKVLNGEIGSSSDSLHLGSAKAILRSGRIMNNGRNEEQIEERNKTPRERNDEEKEVPAREDIGGERIQVPNEEDTQKADPINNKLLSPIAPRVPYPGSMDIMDTVEEETSEREFCQDRMDELIHENGDIANDLGDPMEGLIGMEMNNKEEPPPQKLDLKELPSTLNNNLESWNSSDLTPCNWIGVGCTDFKVTSVTLHGLNLHGSLSPSICSLPQLVVFNMSSNFISGSIPKDLAHCSKLEILDLCTNRLHGEMPTQLSSINTLRELYLCENYIFGEIPDIGNLTFLEELVIYSNNLTGAIPVSISKLSQLRVIRAGHNSLSGPIPPEIGECESLQVLGLAQNSLEGCLPSELQKLKNLTDLILWQNHLSGEIPPEIGNISTLELLALHENSFSGVLPKELGKLSRLKKLYFYTNQLNGTIPLELGNCTSAVEIDLSENCLSGFIPRELGRIPNLWLLHLFENRLQGNIPEELVQLTQLQNLDLSINNLTGRIPLKLQNLKYLVDLQLFDNRLDGTIPPLIGLYSNLSTLDMSANNLFGSIPPYLCKYQKLNFLSLGSNRLFGNIPHNLKTCKSLMQLMLGDNQLTGSLPVDMYKLQNLSAIELYQNRFSGLIPPEVCKLRNLERLLLSNNYFVGNIPPEIKNLGQLVTFNISSNSLSGSIPPELGNCIKLQRLDLSRNQFTGSLPEEFGKLVNLELLKLSDNKLTGVIPSTLGYLARLTELQMGGNSFSGSIPVALGQLTALQIALNISHNDLSGVLPDALGNLQMLESLFLNDNRLSGEIPASMSELMSLLVCNLSNNNLVGTVPNTSVFQRIDSSNFAGNSGLCPLVSNRCSQAVHPSLAPKPGWMKEGSIKEKLVSIICVVVGLMSLFLIVGICWVRNRRHSSFVSLEAQQRPDVLDNYYFPKEGFTYQDLLDATGHFSESAVLGKGACGTVYKAIMDDGEVIAVKKLKSRSEGASVDSSFLAEISTLGKIRHCNIVKLHGFCYHQDSNLLLYEYMANGSLGEQLHGNKQICLLDWDTRYRIALGAAEGLCYLHYDCRPHIVHRDIKSNNILLDELLQAHVGDFGLAKLIDLPYSKSMSAVAGSYGYIAPEYAYTMKVTEKCDIYSFGVVLLELITGRSPVQPLEQGGDLVNWVRRSIHDMVPTFELFDKRLDLSMERTIEEMTLVLKIALFCTSTSPLNRPTMREVIAMMIDAREAIVDPPSVPTSETPLDANVSSRDSM</sequence>
<dbReference type="EMBL" id="JAUESC010000003">
    <property type="protein sequence ID" value="KAK0601723.1"/>
    <property type="molecule type" value="Genomic_DNA"/>
</dbReference>
<dbReference type="PANTHER" id="PTHR48053:SF159">
    <property type="entry name" value="PROTEIN KINASE DOMAIN-CONTAINING PROTEIN"/>
    <property type="match status" value="1"/>
</dbReference>
<evidence type="ECO:0000256" key="12">
    <source>
        <dbReference type="ARBA" id="ARBA00022741"/>
    </source>
</evidence>
<dbReference type="FunFam" id="1.10.510.10:FF:000312">
    <property type="entry name" value="Serine/threonine-protein kinase OXI1"/>
    <property type="match status" value="1"/>
</dbReference>
<keyword evidence="18" id="KW-0325">Glycoprotein</keyword>
<dbReference type="SUPFAM" id="SSF52047">
    <property type="entry name" value="RNI-like"/>
    <property type="match status" value="1"/>
</dbReference>
<reference evidence="24" key="1">
    <citation type="journal article" date="2022" name="Plant J.">
        <title>Strategies of tolerance reflected in two North American maple genomes.</title>
        <authorList>
            <person name="McEvoy S.L."/>
            <person name="Sezen U.U."/>
            <person name="Trouern-Trend A."/>
            <person name="McMahon S.M."/>
            <person name="Schaberg P.G."/>
            <person name="Yang J."/>
            <person name="Wegrzyn J.L."/>
            <person name="Swenson N.G."/>
        </authorList>
    </citation>
    <scope>NUCLEOTIDE SEQUENCE</scope>
    <source>
        <strain evidence="24">NS2018</strain>
    </source>
</reference>
<dbReference type="SMART" id="SM00369">
    <property type="entry name" value="LRR_TYP"/>
    <property type="match status" value="10"/>
</dbReference>
<name>A0AA39W420_ACESA</name>
<evidence type="ECO:0000256" key="2">
    <source>
        <dbReference type="ARBA" id="ARBA00008684"/>
    </source>
</evidence>
<dbReference type="Proteomes" id="UP001168877">
    <property type="component" value="Unassembled WGS sequence"/>
</dbReference>
<dbReference type="CDD" id="cd05574">
    <property type="entry name" value="STKc_phototropin_like"/>
    <property type="match status" value="1"/>
</dbReference>
<feature type="domain" description="Protein kinase" evidence="23">
    <location>
        <begin position="80"/>
        <end position="391"/>
    </location>
</feature>
<proteinExistence type="inferred from homology"/>
<dbReference type="SUPFAM" id="SSF56112">
    <property type="entry name" value="Protein kinase-like (PK-like)"/>
    <property type="match status" value="2"/>
</dbReference>
<evidence type="ECO:0000256" key="16">
    <source>
        <dbReference type="ARBA" id="ARBA00023136"/>
    </source>
</evidence>
<dbReference type="Gene3D" id="3.30.200.20">
    <property type="entry name" value="Phosphorylase Kinase, domain 1"/>
    <property type="match status" value="2"/>
</dbReference>
<dbReference type="PROSITE" id="PS50011">
    <property type="entry name" value="PROTEIN_KINASE_DOM"/>
    <property type="match status" value="2"/>
</dbReference>
<dbReference type="FunFam" id="1.10.510.10:FF:000294">
    <property type="entry name" value="Serine/threonine-protein kinase OXI1"/>
    <property type="match status" value="1"/>
</dbReference>
<feature type="compositionally biased region" description="Basic and acidic residues" evidence="21">
    <location>
        <begin position="532"/>
        <end position="556"/>
    </location>
</feature>
<accession>A0AA39W420</accession>
<keyword evidence="5" id="KW-0723">Serine/threonine-protein kinase</keyword>
<dbReference type="Pfam" id="PF23598">
    <property type="entry name" value="LRR_14"/>
    <property type="match status" value="1"/>
</dbReference>
<dbReference type="Pfam" id="PF00069">
    <property type="entry name" value="Pkinase"/>
    <property type="match status" value="3"/>
</dbReference>
<dbReference type="EC" id="2.7.11.1" evidence="4"/>
<evidence type="ECO:0000256" key="11">
    <source>
        <dbReference type="ARBA" id="ARBA00022737"/>
    </source>
</evidence>
<dbReference type="FunFam" id="3.30.200.20:FF:000438">
    <property type="entry name" value="Serine/threonine-protein kinase WAG2"/>
    <property type="match status" value="1"/>
</dbReference>
<keyword evidence="15 22" id="KW-1133">Transmembrane helix</keyword>
<dbReference type="InterPro" id="IPR011009">
    <property type="entry name" value="Kinase-like_dom_sf"/>
</dbReference>